<name>A0A6N4SR17_CYTH3</name>
<protein>
    <submittedName>
        <fullName evidence="2">Uncharacterized protein</fullName>
    </submittedName>
</protein>
<feature type="transmembrane region" description="Helical" evidence="1">
    <location>
        <begin position="34"/>
        <end position="50"/>
    </location>
</feature>
<keyword evidence="1" id="KW-0472">Membrane</keyword>
<proteinExistence type="predicted"/>
<dbReference type="KEGG" id="chu:CHU_1534"/>
<evidence type="ECO:0000313" key="3">
    <source>
        <dbReference type="Proteomes" id="UP000001822"/>
    </source>
</evidence>
<keyword evidence="3" id="KW-1185">Reference proteome</keyword>
<organism evidence="2 3">
    <name type="scientific">Cytophaga hutchinsonii (strain ATCC 33406 / DSM 1761 / CIP 103989 / NBRC 15051 / NCIMB 9469 / D465)</name>
    <dbReference type="NCBI Taxonomy" id="269798"/>
    <lineage>
        <taxon>Bacteria</taxon>
        <taxon>Pseudomonadati</taxon>
        <taxon>Bacteroidota</taxon>
        <taxon>Cytophagia</taxon>
        <taxon>Cytophagales</taxon>
        <taxon>Cytophagaceae</taxon>
        <taxon>Cytophaga</taxon>
    </lineage>
</organism>
<accession>A0A6N4SR17</accession>
<dbReference type="Proteomes" id="UP000001822">
    <property type="component" value="Chromosome"/>
</dbReference>
<reference evidence="2 3" key="1">
    <citation type="journal article" date="2007" name="Appl. Environ. Microbiol.">
        <title>Genome sequence of the cellulolytic gliding bacterium Cytophaga hutchinsonii.</title>
        <authorList>
            <person name="Xie G."/>
            <person name="Bruce D.C."/>
            <person name="Challacombe J.F."/>
            <person name="Chertkov O."/>
            <person name="Detter J.C."/>
            <person name="Gilna P."/>
            <person name="Han C.S."/>
            <person name="Lucas S."/>
            <person name="Misra M."/>
            <person name="Myers G.L."/>
            <person name="Richardson P."/>
            <person name="Tapia R."/>
            <person name="Thayer N."/>
            <person name="Thompson L.S."/>
            <person name="Brettin T.S."/>
            <person name="Henrissat B."/>
            <person name="Wilson D.B."/>
            <person name="McBride M.J."/>
        </authorList>
    </citation>
    <scope>NUCLEOTIDE SEQUENCE [LARGE SCALE GENOMIC DNA]</scope>
    <source>
        <strain evidence="3">ATCC 33406 / DSM 1761 / CIP 103989 / NBRC 15051 / NCIMB 9469 / D465</strain>
    </source>
</reference>
<keyword evidence="1" id="KW-1133">Transmembrane helix</keyword>
<dbReference type="AlphaFoldDB" id="A0A6N4SR17"/>
<sequence>MIIGTVSTVFFNLAIHHFISLAHGFNHGQINKDILLIIGTVSTVFLNLAIHHSSHRPMVLTVGK</sequence>
<gene>
    <name evidence="2" type="ordered locus">CHU_1534</name>
</gene>
<keyword evidence="1" id="KW-0812">Transmembrane</keyword>
<evidence type="ECO:0000256" key="1">
    <source>
        <dbReference type="SAM" id="Phobius"/>
    </source>
</evidence>
<dbReference type="EMBL" id="CP000383">
    <property type="protein sequence ID" value="ABG58805.1"/>
    <property type="molecule type" value="Genomic_DNA"/>
</dbReference>
<evidence type="ECO:0000313" key="2">
    <source>
        <dbReference type="EMBL" id="ABG58805.1"/>
    </source>
</evidence>